<dbReference type="PATRIC" id="fig|42253.5.peg.4545"/>
<dbReference type="SUPFAM" id="SSF53933">
    <property type="entry name" value="Microbial ribonucleases"/>
    <property type="match status" value="1"/>
</dbReference>
<sequence length="139" mass="15797">MRMTRWCSRAVLLLGVVSCWGAGGLIDTRAHPDASLRAAAPEQAAAEAEQPVLRSDAPQKARDLLQALLKRDGAPLPGYAGGREFRNRERRLPRGRYREYDVNPTVRGRPRDAERIVIEQRTRKAYYTPDHYRTFVPLN</sequence>
<protein>
    <submittedName>
        <fullName evidence="5">Putative Guanyl-specific ribonuclease Sa3</fullName>
        <ecNumber evidence="5">3.1.27.3</ecNumber>
    </submittedName>
</protein>
<evidence type="ECO:0000313" key="6">
    <source>
        <dbReference type="Proteomes" id="UP000069205"/>
    </source>
</evidence>
<keyword evidence="1" id="KW-0540">Nuclease</keyword>
<dbReference type="STRING" id="42253.NITMOv2_4608"/>
<dbReference type="AlphaFoldDB" id="A0A0K2GJ64"/>
<feature type="signal peptide" evidence="4">
    <location>
        <begin position="1"/>
        <end position="22"/>
    </location>
</feature>
<proteinExistence type="predicted"/>
<dbReference type="EMBL" id="CP011801">
    <property type="protein sequence ID" value="ALA60980.1"/>
    <property type="molecule type" value="Genomic_DNA"/>
</dbReference>
<evidence type="ECO:0000256" key="1">
    <source>
        <dbReference type="ARBA" id="ARBA00022722"/>
    </source>
</evidence>
<dbReference type="EC" id="3.1.27.3" evidence="5"/>
<feature type="chain" id="PRO_5005477067" evidence="4">
    <location>
        <begin position="23"/>
        <end position="139"/>
    </location>
</feature>
<evidence type="ECO:0000256" key="2">
    <source>
        <dbReference type="ARBA" id="ARBA00022801"/>
    </source>
</evidence>
<evidence type="ECO:0000256" key="3">
    <source>
        <dbReference type="SAM" id="MobiDB-lite"/>
    </source>
</evidence>
<dbReference type="Proteomes" id="UP000069205">
    <property type="component" value="Chromosome"/>
</dbReference>
<evidence type="ECO:0000256" key="4">
    <source>
        <dbReference type="SAM" id="SignalP"/>
    </source>
</evidence>
<gene>
    <name evidence="5" type="ORF">NITMOv2_4608</name>
</gene>
<dbReference type="Gene3D" id="3.10.450.30">
    <property type="entry name" value="Microbial ribonucleases"/>
    <property type="match status" value="1"/>
</dbReference>
<feature type="compositionally biased region" description="Low complexity" evidence="3">
    <location>
        <begin position="38"/>
        <end position="51"/>
    </location>
</feature>
<reference evidence="5 6" key="1">
    <citation type="journal article" date="2015" name="Proc. Natl. Acad. Sci. U.S.A.">
        <title>Expanded metabolic versatility of ubiquitous nitrite-oxidizing bacteria from the genus Nitrospira.</title>
        <authorList>
            <person name="Koch H."/>
            <person name="Lucker S."/>
            <person name="Albertsen M."/>
            <person name="Kitzinger K."/>
            <person name="Herbold C."/>
            <person name="Spieck E."/>
            <person name="Nielsen P.H."/>
            <person name="Wagner M."/>
            <person name="Daims H."/>
        </authorList>
    </citation>
    <scope>NUCLEOTIDE SEQUENCE [LARGE SCALE GENOMIC DNA]</scope>
    <source>
        <strain evidence="5 6">NSP M-1</strain>
    </source>
</reference>
<keyword evidence="2 5" id="KW-0378">Hydrolase</keyword>
<feature type="region of interest" description="Disordered" evidence="3">
    <location>
        <begin position="36"/>
        <end position="57"/>
    </location>
</feature>
<evidence type="ECO:0000313" key="5">
    <source>
        <dbReference type="EMBL" id="ALA60980.1"/>
    </source>
</evidence>
<dbReference type="GO" id="GO:0016787">
    <property type="term" value="F:hydrolase activity"/>
    <property type="evidence" value="ECO:0007669"/>
    <property type="project" value="UniProtKB-KW"/>
</dbReference>
<dbReference type="Pfam" id="PF00545">
    <property type="entry name" value="Ribonuclease"/>
    <property type="match status" value="1"/>
</dbReference>
<accession>A0A0K2GJ64</accession>
<keyword evidence="6" id="KW-1185">Reference proteome</keyword>
<dbReference type="GO" id="GO:0003723">
    <property type="term" value="F:RNA binding"/>
    <property type="evidence" value="ECO:0007669"/>
    <property type="project" value="InterPro"/>
</dbReference>
<dbReference type="InterPro" id="IPR016191">
    <property type="entry name" value="Ribonuclease/ribotoxin"/>
</dbReference>
<dbReference type="KEGG" id="nmv:NITMOv2_4608"/>
<name>A0A0K2GJ64_NITMO</name>
<dbReference type="GO" id="GO:0004521">
    <property type="term" value="F:RNA endonuclease activity"/>
    <property type="evidence" value="ECO:0007669"/>
    <property type="project" value="InterPro"/>
</dbReference>
<keyword evidence="4" id="KW-0732">Signal</keyword>
<dbReference type="InterPro" id="IPR000026">
    <property type="entry name" value="N1-like"/>
</dbReference>
<dbReference type="OrthoDB" id="9803442at2"/>
<organism evidence="5 6">
    <name type="scientific">Nitrospira moscoviensis</name>
    <dbReference type="NCBI Taxonomy" id="42253"/>
    <lineage>
        <taxon>Bacteria</taxon>
        <taxon>Pseudomonadati</taxon>
        <taxon>Nitrospirota</taxon>
        <taxon>Nitrospiria</taxon>
        <taxon>Nitrospirales</taxon>
        <taxon>Nitrospiraceae</taxon>
        <taxon>Nitrospira</taxon>
    </lineage>
</organism>